<sequence length="21" mass="2669">MDGCVKRRKRRMCRCEKKTQR</sequence>
<organism evidence="1">
    <name type="scientific">Anguilla anguilla</name>
    <name type="common">European freshwater eel</name>
    <name type="synonym">Muraena anguilla</name>
    <dbReference type="NCBI Taxonomy" id="7936"/>
    <lineage>
        <taxon>Eukaryota</taxon>
        <taxon>Metazoa</taxon>
        <taxon>Chordata</taxon>
        <taxon>Craniata</taxon>
        <taxon>Vertebrata</taxon>
        <taxon>Euteleostomi</taxon>
        <taxon>Actinopterygii</taxon>
        <taxon>Neopterygii</taxon>
        <taxon>Teleostei</taxon>
        <taxon>Anguilliformes</taxon>
        <taxon>Anguillidae</taxon>
        <taxon>Anguilla</taxon>
    </lineage>
</organism>
<reference evidence="1" key="1">
    <citation type="submission" date="2014-11" db="EMBL/GenBank/DDBJ databases">
        <authorList>
            <person name="Amaro Gonzalez C."/>
        </authorList>
    </citation>
    <scope>NUCLEOTIDE SEQUENCE</scope>
</reference>
<name>A0A0E9SLY5_ANGAN</name>
<proteinExistence type="predicted"/>
<reference evidence="1" key="2">
    <citation type="journal article" date="2015" name="Fish Shellfish Immunol.">
        <title>Early steps in the European eel (Anguilla anguilla)-Vibrio vulnificus interaction in the gills: Role of the RtxA13 toxin.</title>
        <authorList>
            <person name="Callol A."/>
            <person name="Pajuelo D."/>
            <person name="Ebbesson L."/>
            <person name="Teles M."/>
            <person name="MacKenzie S."/>
            <person name="Amaro C."/>
        </authorList>
    </citation>
    <scope>NUCLEOTIDE SEQUENCE</scope>
</reference>
<dbReference type="AlphaFoldDB" id="A0A0E9SLY5"/>
<accession>A0A0E9SLY5</accession>
<evidence type="ECO:0000313" key="1">
    <source>
        <dbReference type="EMBL" id="JAH42374.1"/>
    </source>
</evidence>
<protein>
    <submittedName>
        <fullName evidence="1">Uncharacterized protein</fullName>
    </submittedName>
</protein>
<dbReference type="EMBL" id="GBXM01066203">
    <property type="protein sequence ID" value="JAH42374.1"/>
    <property type="molecule type" value="Transcribed_RNA"/>
</dbReference>